<dbReference type="Gene3D" id="2.60.120.260">
    <property type="entry name" value="Galactose-binding domain-like"/>
    <property type="match status" value="1"/>
</dbReference>
<dbReference type="Proteomes" id="UP001249851">
    <property type="component" value="Unassembled WGS sequence"/>
</dbReference>
<protein>
    <recommendedName>
        <fullName evidence="1">Apple domain-containing protein</fullName>
    </recommendedName>
</protein>
<comment type="caution">
    <text evidence="2">The sequence shown here is derived from an EMBL/GenBank/DDBJ whole genome shotgun (WGS) entry which is preliminary data.</text>
</comment>
<dbReference type="InterPro" id="IPR003609">
    <property type="entry name" value="Pan_app"/>
</dbReference>
<dbReference type="EMBL" id="JARQWQ010000038">
    <property type="protein sequence ID" value="KAK2559972.1"/>
    <property type="molecule type" value="Genomic_DNA"/>
</dbReference>
<proteinExistence type="predicted"/>
<keyword evidence="3" id="KW-1185">Reference proteome</keyword>
<evidence type="ECO:0000313" key="3">
    <source>
        <dbReference type="Proteomes" id="UP001249851"/>
    </source>
</evidence>
<evidence type="ECO:0000313" key="2">
    <source>
        <dbReference type="EMBL" id="KAK2559972.1"/>
    </source>
</evidence>
<dbReference type="PROSITE" id="PS50948">
    <property type="entry name" value="PAN"/>
    <property type="match status" value="1"/>
</dbReference>
<dbReference type="AlphaFoldDB" id="A0AAD9QEU8"/>
<organism evidence="2 3">
    <name type="scientific">Acropora cervicornis</name>
    <name type="common">Staghorn coral</name>
    <dbReference type="NCBI Taxonomy" id="6130"/>
    <lineage>
        <taxon>Eukaryota</taxon>
        <taxon>Metazoa</taxon>
        <taxon>Cnidaria</taxon>
        <taxon>Anthozoa</taxon>
        <taxon>Hexacorallia</taxon>
        <taxon>Scleractinia</taxon>
        <taxon>Astrocoeniina</taxon>
        <taxon>Acroporidae</taxon>
        <taxon>Acropora</taxon>
    </lineage>
</organism>
<gene>
    <name evidence="2" type="ORF">P5673_017552</name>
</gene>
<reference evidence="2" key="1">
    <citation type="journal article" date="2023" name="G3 (Bethesda)">
        <title>Whole genome assembly and annotation of the endangered Caribbean coral Acropora cervicornis.</title>
        <authorList>
            <person name="Selwyn J.D."/>
            <person name="Vollmer S.V."/>
        </authorList>
    </citation>
    <scope>NUCLEOTIDE SEQUENCE</scope>
    <source>
        <strain evidence="2">K2</strain>
    </source>
</reference>
<sequence length="336" mass="37854">MLVDNAKDSVKERKEKRKGSSSTVYSLDSPCSLAVSLLSYELISVLIAFSEAMFTSWNSGHKFCLNSSALAYFFAATYSQRRFGFAPVQRTPQRLSQGSTTTSMQFNVTCDNYLSVYVDGNLLGEGETHITSTRFHQYKVHPGSHVIALRCKGKSPPFVKAIIGSLSNGVVTDNTWKCTNIFSQGWNMRNYPDESWPMAASYGTNNPSILPWGYFEGIEPKAAWIWTNDNTGDVEVYCRRNIVFPCTKVKYSFFQPRETNKDIALQGFLLHQAKVASDIECGLRCSQYACASFTVQQLGSRGPRLCELYTESATSKPTSVMKRTGFRYYERIHVYH</sequence>
<evidence type="ECO:0000259" key="1">
    <source>
        <dbReference type="PROSITE" id="PS50948"/>
    </source>
</evidence>
<reference evidence="2" key="2">
    <citation type="journal article" date="2023" name="Science">
        <title>Genomic signatures of disease resistance in endangered staghorn corals.</title>
        <authorList>
            <person name="Vollmer S.V."/>
            <person name="Selwyn J.D."/>
            <person name="Despard B.A."/>
            <person name="Roesel C.L."/>
        </authorList>
    </citation>
    <scope>NUCLEOTIDE SEQUENCE</scope>
    <source>
        <strain evidence="2">K2</strain>
    </source>
</reference>
<name>A0AAD9QEU8_ACRCE</name>
<accession>A0AAD9QEU8</accession>
<feature type="domain" description="Apple" evidence="1">
    <location>
        <begin position="246"/>
        <end position="333"/>
    </location>
</feature>